<keyword evidence="1" id="KW-0677">Repeat</keyword>
<organism evidence="4 5">
    <name type="scientific">Almyronema epifaneia S1</name>
    <dbReference type="NCBI Taxonomy" id="2991925"/>
    <lineage>
        <taxon>Bacteria</taxon>
        <taxon>Bacillati</taxon>
        <taxon>Cyanobacteriota</taxon>
        <taxon>Cyanophyceae</taxon>
        <taxon>Nodosilineales</taxon>
        <taxon>Nodosilineaceae</taxon>
        <taxon>Almyronema</taxon>
        <taxon>Almyronema epifaneia</taxon>
    </lineage>
</organism>
<sequence>MAKTVADVMTRDLLTVRPETPVQEAVQLLAEKRISGLPVINDEQRLVGVLSETDLMWQVTGAQVPAYITLLDSVIYLENPARYNQELHKALGQTVSELMTDKPVTITPDESIRKAAQIMHDKQIRRLIVIDEAKAVVGILTRGDIVREMAKNYAERSQTA</sequence>
<keyword evidence="5" id="KW-1185">Reference proteome</keyword>
<dbReference type="SMART" id="SM00116">
    <property type="entry name" value="CBS"/>
    <property type="match status" value="2"/>
</dbReference>
<dbReference type="PANTHER" id="PTHR48108">
    <property type="entry name" value="CBS DOMAIN-CONTAINING PROTEIN CBSX2, CHLOROPLASTIC"/>
    <property type="match status" value="1"/>
</dbReference>
<accession>A0ABW6IKZ6</accession>
<dbReference type="EMBL" id="JBHZOL010000105">
    <property type="protein sequence ID" value="MFE4108292.1"/>
    <property type="molecule type" value="Genomic_DNA"/>
</dbReference>
<feature type="domain" description="CBS" evidence="3">
    <location>
        <begin position="99"/>
        <end position="155"/>
    </location>
</feature>
<evidence type="ECO:0000313" key="5">
    <source>
        <dbReference type="Proteomes" id="UP001600165"/>
    </source>
</evidence>
<dbReference type="CDD" id="cd04586">
    <property type="entry name" value="CBS_pair_BON_assoc"/>
    <property type="match status" value="1"/>
</dbReference>
<dbReference type="InterPro" id="IPR046342">
    <property type="entry name" value="CBS_dom_sf"/>
</dbReference>
<feature type="domain" description="CBS" evidence="3">
    <location>
        <begin position="9"/>
        <end position="66"/>
    </location>
</feature>
<keyword evidence="2" id="KW-0129">CBS domain</keyword>
<dbReference type="SUPFAM" id="SSF54631">
    <property type="entry name" value="CBS-domain pair"/>
    <property type="match status" value="1"/>
</dbReference>
<dbReference type="PROSITE" id="PS51371">
    <property type="entry name" value="CBS"/>
    <property type="match status" value="2"/>
</dbReference>
<comment type="caution">
    <text evidence="4">The sequence shown here is derived from an EMBL/GenBank/DDBJ whole genome shotgun (WGS) entry which is preliminary data.</text>
</comment>
<dbReference type="Proteomes" id="UP001600165">
    <property type="component" value="Unassembled WGS sequence"/>
</dbReference>
<proteinExistence type="predicted"/>
<reference evidence="4 5" key="1">
    <citation type="submission" date="2024-10" db="EMBL/GenBank/DDBJ databases">
        <authorList>
            <person name="Ratan Roy A."/>
            <person name="Morales Sandoval P.H."/>
            <person name="De Los Santos Villalobos S."/>
            <person name="Chakraborty S."/>
            <person name="Mukherjee J."/>
        </authorList>
    </citation>
    <scope>NUCLEOTIDE SEQUENCE [LARGE SCALE GENOMIC DNA]</scope>
    <source>
        <strain evidence="4 5">S1</strain>
    </source>
</reference>
<dbReference type="InterPro" id="IPR000644">
    <property type="entry name" value="CBS_dom"/>
</dbReference>
<name>A0ABW6IKZ6_9CYAN</name>
<evidence type="ECO:0000256" key="2">
    <source>
        <dbReference type="PROSITE-ProRule" id="PRU00703"/>
    </source>
</evidence>
<dbReference type="PANTHER" id="PTHR48108:SF6">
    <property type="entry name" value="CBS DOMAIN-CONTAINING PROTEIN CBSX1, CHLOROPLASTIC"/>
    <property type="match status" value="1"/>
</dbReference>
<protein>
    <submittedName>
        <fullName evidence="4">CBS domain-containing protein</fullName>
    </submittedName>
</protein>
<gene>
    <name evidence="4" type="ORF">ACFVKH_18575</name>
</gene>
<dbReference type="Pfam" id="PF00571">
    <property type="entry name" value="CBS"/>
    <property type="match status" value="2"/>
</dbReference>
<evidence type="ECO:0000313" key="4">
    <source>
        <dbReference type="EMBL" id="MFE4108292.1"/>
    </source>
</evidence>
<dbReference type="InterPro" id="IPR051462">
    <property type="entry name" value="CBS_domain-containing"/>
</dbReference>
<evidence type="ECO:0000256" key="1">
    <source>
        <dbReference type="ARBA" id="ARBA00022737"/>
    </source>
</evidence>
<evidence type="ECO:0000259" key="3">
    <source>
        <dbReference type="PROSITE" id="PS51371"/>
    </source>
</evidence>
<dbReference type="Gene3D" id="3.10.580.10">
    <property type="entry name" value="CBS-domain"/>
    <property type="match status" value="1"/>
</dbReference>
<dbReference type="RefSeq" id="WP_377967870.1">
    <property type="nucleotide sequence ID" value="NZ_JBHZOL010000105.1"/>
</dbReference>